<evidence type="ECO:0000313" key="5">
    <source>
        <dbReference type="EMBL" id="KAF2996689.1"/>
    </source>
</evidence>
<proteinExistence type="predicted"/>
<accession>A0A9P4T7A4</accession>
<dbReference type="EMBL" id="SWKU01000026">
    <property type="protein sequence ID" value="KAF2996689.1"/>
    <property type="molecule type" value="Genomic_DNA"/>
</dbReference>
<protein>
    <recommendedName>
        <fullName evidence="4">Nudix hydrolase domain-containing protein</fullName>
    </recommendedName>
</protein>
<feature type="compositionally biased region" description="Polar residues" evidence="3">
    <location>
        <begin position="12"/>
        <end position="24"/>
    </location>
</feature>
<dbReference type="CDD" id="cd04678">
    <property type="entry name" value="NUDIX_MTH2_Nudt15"/>
    <property type="match status" value="1"/>
</dbReference>
<evidence type="ECO:0000256" key="2">
    <source>
        <dbReference type="SAM" id="Coils"/>
    </source>
</evidence>
<dbReference type="GO" id="GO:0035539">
    <property type="term" value="F:8-oxo-7,8-dihydrodeoxyguanosine triphosphate pyrophosphatase activity"/>
    <property type="evidence" value="ECO:0007669"/>
    <property type="project" value="TreeGrafter"/>
</dbReference>
<comment type="caution">
    <text evidence="5">The sequence shown here is derived from an EMBL/GenBank/DDBJ whole genome shotgun (WGS) entry which is preliminary data.</text>
</comment>
<dbReference type="GO" id="GO:0006203">
    <property type="term" value="P:dGTP catabolic process"/>
    <property type="evidence" value="ECO:0007669"/>
    <property type="project" value="TreeGrafter"/>
</dbReference>
<dbReference type="InterPro" id="IPR020084">
    <property type="entry name" value="NUDIX_hydrolase_CS"/>
</dbReference>
<dbReference type="Gene3D" id="3.90.79.10">
    <property type="entry name" value="Nucleoside Triphosphate Pyrophosphohydrolase"/>
    <property type="match status" value="1"/>
</dbReference>
<feature type="compositionally biased region" description="Polar residues" evidence="3">
    <location>
        <begin position="100"/>
        <end position="118"/>
    </location>
</feature>
<evidence type="ECO:0000256" key="1">
    <source>
        <dbReference type="ARBA" id="ARBA00022801"/>
    </source>
</evidence>
<dbReference type="PANTHER" id="PTHR16099:SF5">
    <property type="entry name" value="NUCLEOTIDE TRIPHOSPHATE DIPHOSPHATASE NUDT15"/>
    <property type="match status" value="1"/>
</dbReference>
<dbReference type="FunFam" id="3.90.79.10:FF:000060">
    <property type="entry name" value="Nudix hydrolase 1"/>
    <property type="match status" value="1"/>
</dbReference>
<keyword evidence="2" id="KW-0175">Coiled coil</keyword>
<evidence type="ECO:0000313" key="6">
    <source>
        <dbReference type="Proteomes" id="UP000801428"/>
    </source>
</evidence>
<dbReference type="Proteomes" id="UP000801428">
    <property type="component" value="Unassembled WGS sequence"/>
</dbReference>
<dbReference type="PROSITE" id="PS00893">
    <property type="entry name" value="NUDIX_BOX"/>
    <property type="match status" value="1"/>
</dbReference>
<evidence type="ECO:0000259" key="4">
    <source>
        <dbReference type="PROSITE" id="PS51462"/>
    </source>
</evidence>
<feature type="region of interest" description="Disordered" evidence="3">
    <location>
        <begin position="1"/>
        <end position="24"/>
    </location>
</feature>
<keyword evidence="1" id="KW-0378">Hydrolase</keyword>
<feature type="domain" description="Nudix hydrolase" evidence="4">
    <location>
        <begin position="452"/>
        <end position="605"/>
    </location>
</feature>
<keyword evidence="6" id="KW-1185">Reference proteome</keyword>
<sequence length="748" mass="84458">MASKLNAGARDFSTSGRSANGPSQVSALQSSYLESRVLNLEAAFTDLHHEVGTLKEQYHNLHASIGKAGTQPVDLVKSCQSAKQFEKELEQLSREVCASISGQTNKPKTTGSVTSQKSVPPHLRHGKLSGTMHNDSSNLSLDTTKHIHDPLVTDGPIDTIVRQPVRPEPFPSPPLSPSTIVHNEVPKGKASVPSSAPWKPHYLTTLEPVAAGVRAKIPNKGQMVTFTFDTLQNTFGGTAWSPGLRYINSSGASLLANRTYYMLDPTHEPYLPKVPGEHGAKLTAFFNKAPEDEFDNLPEGTNSYTDVPMFVQVSAGRYAYFGNYSQTRWSDKLDHDTMTLRVPQAVKEHIAKDLASTPREPWVTQELKKHFFPKPEYTGALPSPSSDDVTSVTIDEEKQVKQVESDMKEYIQELTEWEREANMKTAMMKKDFILNAFDAADADDPPALRLWWEYLECVDFKFDFYNMLVGLQARSETSKRQFTPLFDYFMSRSGFQRTMQCPGGHLEYGESFADTAIRETLEETGLEIGNVKFLVATNDVFGEGKHYVTIFVTAEIVGAEKVAKAMEPHKCAKWEWIPWSQMWAWAGEQAKAEKEGTESSPDFEDDNRTTCPLQLLIFARRKRSAIAMTTMTPQNLHLHWVPPRSQKSGGKYESKCETKCETKYETNCRWSEIASLERILRNFNLVFSELKEYGFRDHDTEWEFFSAAIKQWDQHQEEFPRGDTRDILLQSMVVPDAQRSQRTLPTFL</sequence>
<dbReference type="PANTHER" id="PTHR16099">
    <property type="entry name" value="8-OXO-DGTP DIPHOSPHATES NUDT15"/>
    <property type="match status" value="1"/>
</dbReference>
<name>A0A9P4T7A4_CURKU</name>
<dbReference type="InterPro" id="IPR015797">
    <property type="entry name" value="NUDIX_hydrolase-like_dom_sf"/>
</dbReference>
<dbReference type="GO" id="GO:0005829">
    <property type="term" value="C:cytosol"/>
    <property type="evidence" value="ECO:0007669"/>
    <property type="project" value="TreeGrafter"/>
</dbReference>
<evidence type="ECO:0000256" key="3">
    <source>
        <dbReference type="SAM" id="MobiDB-lite"/>
    </source>
</evidence>
<feature type="coiled-coil region" evidence="2">
    <location>
        <begin position="393"/>
        <end position="427"/>
    </location>
</feature>
<dbReference type="AlphaFoldDB" id="A0A9P4T7A4"/>
<dbReference type="Pfam" id="PF00293">
    <property type="entry name" value="NUDIX"/>
    <property type="match status" value="1"/>
</dbReference>
<reference evidence="5" key="1">
    <citation type="submission" date="2019-04" db="EMBL/GenBank/DDBJ databases">
        <title>Sequencing of skin fungus with MAO and IRED activity.</title>
        <authorList>
            <person name="Marsaioli A.J."/>
            <person name="Bonatto J.M.C."/>
            <person name="Reis Junior O."/>
        </authorList>
    </citation>
    <scope>NUCLEOTIDE SEQUENCE</scope>
    <source>
        <strain evidence="5">30M1</strain>
    </source>
</reference>
<organism evidence="5 6">
    <name type="scientific">Curvularia kusanoi</name>
    <name type="common">Cochliobolus kusanoi</name>
    <dbReference type="NCBI Taxonomy" id="90978"/>
    <lineage>
        <taxon>Eukaryota</taxon>
        <taxon>Fungi</taxon>
        <taxon>Dikarya</taxon>
        <taxon>Ascomycota</taxon>
        <taxon>Pezizomycotina</taxon>
        <taxon>Dothideomycetes</taxon>
        <taxon>Pleosporomycetidae</taxon>
        <taxon>Pleosporales</taxon>
        <taxon>Pleosporineae</taxon>
        <taxon>Pleosporaceae</taxon>
        <taxon>Curvularia</taxon>
    </lineage>
</organism>
<dbReference type="InterPro" id="IPR000086">
    <property type="entry name" value="NUDIX_hydrolase_dom"/>
</dbReference>
<dbReference type="InterPro" id="IPR046520">
    <property type="entry name" value="DUF6697"/>
</dbReference>
<dbReference type="OrthoDB" id="5427977at2759"/>
<dbReference type="SUPFAM" id="SSF55811">
    <property type="entry name" value="Nudix"/>
    <property type="match status" value="1"/>
</dbReference>
<dbReference type="PROSITE" id="PS51462">
    <property type="entry name" value="NUDIX"/>
    <property type="match status" value="1"/>
</dbReference>
<gene>
    <name evidence="5" type="ORF">E8E13_004776</name>
</gene>
<feature type="region of interest" description="Disordered" evidence="3">
    <location>
        <begin position="100"/>
        <end position="139"/>
    </location>
</feature>
<dbReference type="Pfam" id="PF20411">
    <property type="entry name" value="DUF6697"/>
    <property type="match status" value="1"/>
</dbReference>